<dbReference type="GO" id="GO:0003677">
    <property type="term" value="F:DNA binding"/>
    <property type="evidence" value="ECO:0007669"/>
    <property type="project" value="UniProtKB-KW"/>
</dbReference>
<dbReference type="Gene3D" id="1.10.10.10">
    <property type="entry name" value="Winged helix-like DNA-binding domain superfamily/Winged helix DNA-binding domain"/>
    <property type="match status" value="1"/>
</dbReference>
<evidence type="ECO:0000313" key="10">
    <source>
        <dbReference type="EMBL" id="SOE45561.1"/>
    </source>
</evidence>
<evidence type="ECO:0000256" key="1">
    <source>
        <dbReference type="ARBA" id="ARBA00010641"/>
    </source>
</evidence>
<keyword evidence="3" id="KW-0731">Sigma factor</keyword>
<dbReference type="PANTHER" id="PTHR43133">
    <property type="entry name" value="RNA POLYMERASE ECF-TYPE SIGMA FACTO"/>
    <property type="match status" value="1"/>
</dbReference>
<evidence type="ECO:0000256" key="2">
    <source>
        <dbReference type="ARBA" id="ARBA00023015"/>
    </source>
</evidence>
<gene>
    <name evidence="10" type="ORF">SAMN06296378_0046</name>
</gene>
<dbReference type="Proteomes" id="UP000219440">
    <property type="component" value="Unassembled WGS sequence"/>
</dbReference>
<evidence type="ECO:0000256" key="3">
    <source>
        <dbReference type="ARBA" id="ARBA00023082"/>
    </source>
</evidence>
<dbReference type="GO" id="GO:0006352">
    <property type="term" value="P:DNA-templated transcription initiation"/>
    <property type="evidence" value="ECO:0007669"/>
    <property type="project" value="InterPro"/>
</dbReference>
<keyword evidence="2" id="KW-0805">Transcription regulation</keyword>
<reference evidence="10 11" key="1">
    <citation type="submission" date="2017-09" db="EMBL/GenBank/DDBJ databases">
        <authorList>
            <person name="Ehlers B."/>
            <person name="Leendertz F.H."/>
        </authorList>
    </citation>
    <scope>NUCLEOTIDE SEQUENCE [LARGE SCALE GENOMIC DNA]</scope>
    <source>
        <strain evidence="10 11">CGMCC 1.05381</strain>
    </source>
</reference>
<dbReference type="Pfam" id="PF04542">
    <property type="entry name" value="Sigma70_r2"/>
    <property type="match status" value="1"/>
</dbReference>
<dbReference type="OrthoDB" id="4990598at2"/>
<dbReference type="GO" id="GO:0016987">
    <property type="term" value="F:sigma factor activity"/>
    <property type="evidence" value="ECO:0007669"/>
    <property type="project" value="UniProtKB-KW"/>
</dbReference>
<feature type="domain" description="RNA polymerase sigma-70 region 2" evidence="8">
    <location>
        <begin position="32"/>
        <end position="89"/>
    </location>
</feature>
<dbReference type="PANTHER" id="PTHR43133:SF8">
    <property type="entry name" value="RNA POLYMERASE SIGMA FACTOR HI_1459-RELATED"/>
    <property type="match status" value="1"/>
</dbReference>
<dbReference type="AlphaFoldDB" id="A0A2C8Y5W8"/>
<evidence type="ECO:0000259" key="9">
    <source>
        <dbReference type="Pfam" id="PF13490"/>
    </source>
</evidence>
<evidence type="ECO:0000256" key="7">
    <source>
        <dbReference type="SAM" id="Phobius"/>
    </source>
</evidence>
<evidence type="ECO:0000259" key="8">
    <source>
        <dbReference type="Pfam" id="PF04542"/>
    </source>
</evidence>
<dbReference type="InterPro" id="IPR027383">
    <property type="entry name" value="Znf_put"/>
</dbReference>
<keyword evidence="4" id="KW-0238">DNA-binding</keyword>
<evidence type="ECO:0000313" key="11">
    <source>
        <dbReference type="Proteomes" id="UP000219440"/>
    </source>
</evidence>
<dbReference type="InterPro" id="IPR036388">
    <property type="entry name" value="WH-like_DNA-bd_sf"/>
</dbReference>
<feature type="transmembrane region" description="Helical" evidence="7">
    <location>
        <begin position="294"/>
        <end position="315"/>
    </location>
</feature>
<proteinExistence type="inferred from homology"/>
<feature type="transmembrane region" description="Helical" evidence="7">
    <location>
        <begin position="269"/>
        <end position="288"/>
    </location>
</feature>
<dbReference type="InterPro" id="IPR013325">
    <property type="entry name" value="RNA_pol_sigma_r2"/>
</dbReference>
<evidence type="ECO:0000256" key="6">
    <source>
        <dbReference type="SAM" id="MobiDB-lite"/>
    </source>
</evidence>
<dbReference type="InterPro" id="IPR039425">
    <property type="entry name" value="RNA_pol_sigma-70-like"/>
</dbReference>
<keyword evidence="7" id="KW-1133">Transmembrane helix</keyword>
<keyword evidence="7" id="KW-0812">Transmembrane</keyword>
<keyword evidence="7" id="KW-0472">Membrane</keyword>
<dbReference type="InterPro" id="IPR013324">
    <property type="entry name" value="RNA_pol_sigma_r3/r4-like"/>
</dbReference>
<feature type="region of interest" description="Disordered" evidence="6">
    <location>
        <begin position="339"/>
        <end position="358"/>
    </location>
</feature>
<dbReference type="Gene3D" id="1.10.1740.10">
    <property type="match status" value="1"/>
</dbReference>
<dbReference type="InterPro" id="IPR007627">
    <property type="entry name" value="RNA_pol_sigma70_r2"/>
</dbReference>
<evidence type="ECO:0000256" key="5">
    <source>
        <dbReference type="ARBA" id="ARBA00023163"/>
    </source>
</evidence>
<evidence type="ECO:0000256" key="4">
    <source>
        <dbReference type="ARBA" id="ARBA00023125"/>
    </source>
</evidence>
<sequence>MNSSDGAEPPISDQALVEQTRAGDQRAFAELWRRHFRSGARVARQFTSSIDSDDLVSEAYTRIYQRVLTGGGPTGAFRPYLYTTIRNLASTWGAASRDVQVADIADFEDPATIDDPAAIALDRTLTARAFRSLPERWQSVLWYTEVEGMDPHEVAPVLGMTANGVAALSYRAREGLRKAWLQAHINDATASGECQWTISRIGEHARKGLTARDTERLDAHLMTCAKCAIINEEVDEVGSRLAFVMLPILLGGVAGGAMLASYGGAGSAMAASVGTIPAVPAVFGPGAATTGALGFFSIAGTSIGVVGTLALVVLVSGSAVSFGPLDSVVDDTASTSVSELDESAAAQGDSGWGSAQDSGTRIDDAANLGLAVPEAVMDLLGGPREGGVTDGVGTVLGGVGQALEGDLGGAVGGVVDGVTGVVGSVTGGAVVADLSLNLAGSATPGAQLSLQAAGQVYATTTVSATGGWVLNAAGIPGGVSSLDLVQHVDRAYLKSTLPGGGALATVLGTADSLIDALVKPLLLTSGGSGVTVNLLG</sequence>
<dbReference type="RefSeq" id="WP_097059263.1">
    <property type="nucleotide sequence ID" value="NZ_BMLC01000002.1"/>
</dbReference>
<organism evidence="10 11">
    <name type="scientific">Salinibacterium xinjiangense</name>
    <dbReference type="NCBI Taxonomy" id="386302"/>
    <lineage>
        <taxon>Bacteria</taxon>
        <taxon>Bacillati</taxon>
        <taxon>Actinomycetota</taxon>
        <taxon>Actinomycetes</taxon>
        <taxon>Micrococcales</taxon>
        <taxon>Microbacteriaceae</taxon>
        <taxon>Salinibacterium</taxon>
    </lineage>
</organism>
<comment type="similarity">
    <text evidence="1">Belongs to the sigma-70 factor family. ECF subfamily.</text>
</comment>
<dbReference type="SUPFAM" id="SSF88946">
    <property type="entry name" value="Sigma2 domain of RNA polymerase sigma factors"/>
    <property type="match status" value="1"/>
</dbReference>
<feature type="domain" description="Putative zinc-finger" evidence="9">
    <location>
        <begin position="194"/>
        <end position="228"/>
    </location>
</feature>
<dbReference type="NCBIfam" id="TIGR02937">
    <property type="entry name" value="sigma70-ECF"/>
    <property type="match status" value="1"/>
</dbReference>
<keyword evidence="5" id="KW-0804">Transcription</keyword>
<accession>A0A2C8Y5W8</accession>
<feature type="transmembrane region" description="Helical" evidence="7">
    <location>
        <begin position="241"/>
        <end position="262"/>
    </location>
</feature>
<dbReference type="InterPro" id="IPR014284">
    <property type="entry name" value="RNA_pol_sigma-70_dom"/>
</dbReference>
<protein>
    <submittedName>
        <fullName evidence="10">RNA polymerase sigma factor, sigma-70 family</fullName>
    </submittedName>
</protein>
<name>A0A2C8Y5W8_9MICO</name>
<keyword evidence="11" id="KW-1185">Reference proteome</keyword>
<dbReference type="Pfam" id="PF13490">
    <property type="entry name" value="zf-HC2"/>
    <property type="match status" value="1"/>
</dbReference>
<dbReference type="SUPFAM" id="SSF88659">
    <property type="entry name" value="Sigma3 and sigma4 domains of RNA polymerase sigma factors"/>
    <property type="match status" value="1"/>
</dbReference>
<dbReference type="EMBL" id="OCST01000001">
    <property type="protein sequence ID" value="SOE45561.1"/>
    <property type="molecule type" value="Genomic_DNA"/>
</dbReference>